<name>A0A6L2N4P3_TANCI</name>
<keyword evidence="1" id="KW-0511">Multifunctional enzyme</keyword>
<dbReference type="GO" id="GO:0015074">
    <property type="term" value="P:DNA integration"/>
    <property type="evidence" value="ECO:0007669"/>
    <property type="project" value="InterPro"/>
</dbReference>
<reference evidence="4" key="1">
    <citation type="journal article" date="2019" name="Sci. Rep.">
        <title>Draft genome of Tanacetum cinerariifolium, the natural source of mosquito coil.</title>
        <authorList>
            <person name="Yamashiro T."/>
            <person name="Shiraishi A."/>
            <person name="Satake H."/>
            <person name="Nakayama K."/>
        </authorList>
    </citation>
    <scope>NUCLEOTIDE SEQUENCE</scope>
</reference>
<feature type="compositionally biased region" description="Basic and acidic residues" evidence="2">
    <location>
        <begin position="866"/>
        <end position="878"/>
    </location>
</feature>
<feature type="domain" description="Integrase catalytic" evidence="3">
    <location>
        <begin position="596"/>
        <end position="757"/>
    </location>
</feature>
<feature type="region of interest" description="Disordered" evidence="2">
    <location>
        <begin position="217"/>
        <end position="254"/>
    </location>
</feature>
<dbReference type="PANTHER" id="PTHR37984">
    <property type="entry name" value="PROTEIN CBG26694"/>
    <property type="match status" value="1"/>
</dbReference>
<comment type="caution">
    <text evidence="4">The sequence shown here is derived from an EMBL/GenBank/DDBJ whole genome shotgun (WGS) entry which is preliminary data.</text>
</comment>
<dbReference type="Gene3D" id="3.30.420.10">
    <property type="entry name" value="Ribonuclease H-like superfamily/Ribonuclease H"/>
    <property type="match status" value="1"/>
</dbReference>
<evidence type="ECO:0000313" key="4">
    <source>
        <dbReference type="EMBL" id="GEU80122.1"/>
    </source>
</evidence>
<dbReference type="InterPro" id="IPR012337">
    <property type="entry name" value="RNaseH-like_sf"/>
</dbReference>
<accession>A0A6L2N4P3</accession>
<dbReference type="InterPro" id="IPR041577">
    <property type="entry name" value="RT_RNaseH_2"/>
</dbReference>
<dbReference type="SUPFAM" id="SSF56672">
    <property type="entry name" value="DNA/RNA polymerases"/>
    <property type="match status" value="1"/>
</dbReference>
<dbReference type="Pfam" id="PF03732">
    <property type="entry name" value="Retrotrans_gag"/>
    <property type="match status" value="1"/>
</dbReference>
<dbReference type="Pfam" id="PF17919">
    <property type="entry name" value="RT_RNaseH_2"/>
    <property type="match status" value="1"/>
</dbReference>
<dbReference type="Gene3D" id="3.10.10.10">
    <property type="entry name" value="HIV Type 1 Reverse Transcriptase, subunit A, domain 1"/>
    <property type="match status" value="1"/>
</dbReference>
<organism evidence="4">
    <name type="scientific">Tanacetum cinerariifolium</name>
    <name type="common">Dalmatian daisy</name>
    <name type="synonym">Chrysanthemum cinerariifolium</name>
    <dbReference type="NCBI Taxonomy" id="118510"/>
    <lineage>
        <taxon>Eukaryota</taxon>
        <taxon>Viridiplantae</taxon>
        <taxon>Streptophyta</taxon>
        <taxon>Embryophyta</taxon>
        <taxon>Tracheophyta</taxon>
        <taxon>Spermatophyta</taxon>
        <taxon>Magnoliopsida</taxon>
        <taxon>eudicotyledons</taxon>
        <taxon>Gunneridae</taxon>
        <taxon>Pentapetalae</taxon>
        <taxon>asterids</taxon>
        <taxon>campanulids</taxon>
        <taxon>Asterales</taxon>
        <taxon>Asteraceae</taxon>
        <taxon>Asteroideae</taxon>
        <taxon>Anthemideae</taxon>
        <taxon>Anthemidinae</taxon>
        <taxon>Tanacetum</taxon>
    </lineage>
</organism>
<dbReference type="SUPFAM" id="SSF53098">
    <property type="entry name" value="Ribonuclease H-like"/>
    <property type="match status" value="1"/>
</dbReference>
<dbReference type="EMBL" id="BKCJ010008014">
    <property type="protein sequence ID" value="GEU80122.1"/>
    <property type="molecule type" value="Genomic_DNA"/>
</dbReference>
<evidence type="ECO:0000256" key="2">
    <source>
        <dbReference type="SAM" id="MobiDB-lite"/>
    </source>
</evidence>
<proteinExistence type="predicted"/>
<feature type="compositionally biased region" description="Basic and acidic residues" evidence="2">
    <location>
        <begin position="820"/>
        <end position="837"/>
    </location>
</feature>
<dbReference type="InterPro" id="IPR001584">
    <property type="entry name" value="Integrase_cat-core"/>
</dbReference>
<protein>
    <submittedName>
        <fullName evidence="4">Protein NYNRIN-like</fullName>
    </submittedName>
</protein>
<gene>
    <name evidence="4" type="ORF">Tci_052100</name>
</gene>
<dbReference type="InterPro" id="IPR050951">
    <property type="entry name" value="Retrovirus_Pol_polyprotein"/>
</dbReference>
<dbReference type="InterPro" id="IPR036397">
    <property type="entry name" value="RNaseH_sf"/>
</dbReference>
<dbReference type="PANTHER" id="PTHR37984:SF5">
    <property type="entry name" value="PROTEIN NYNRIN-LIKE"/>
    <property type="match status" value="1"/>
</dbReference>
<dbReference type="PROSITE" id="PS50994">
    <property type="entry name" value="INTEGRASE"/>
    <property type="match status" value="1"/>
</dbReference>
<dbReference type="InterPro" id="IPR005162">
    <property type="entry name" value="Retrotrans_gag_dom"/>
</dbReference>
<feature type="compositionally biased region" description="Polar residues" evidence="2">
    <location>
        <begin position="849"/>
        <end position="865"/>
    </location>
</feature>
<dbReference type="GO" id="GO:0003824">
    <property type="term" value="F:catalytic activity"/>
    <property type="evidence" value="ECO:0007669"/>
    <property type="project" value="UniProtKB-KW"/>
</dbReference>
<dbReference type="InterPro" id="IPR043502">
    <property type="entry name" value="DNA/RNA_pol_sf"/>
</dbReference>
<feature type="compositionally biased region" description="Acidic residues" evidence="2">
    <location>
        <begin position="906"/>
        <end position="922"/>
    </location>
</feature>
<feature type="region of interest" description="Disordered" evidence="2">
    <location>
        <begin position="820"/>
        <end position="932"/>
    </location>
</feature>
<dbReference type="AlphaFoldDB" id="A0A6L2N4P3"/>
<sequence>MFQQTLDGKARAWFDKLPPGSIDNWGNLQEKFLNRFGMLKACTKDPTKISKIVQRENETLPSFKEQWVSESNAIPSVLVLMQISSFMSSHKCPNLSKRFSDNIPKTVDEMLKRVDDYVRSEEAFRNTELPRGEFEWKEGVSQWVPKNDCPQKGFYNQARRMPDHHPSNRPQGGHTLYVAPYRPQQNFPRPREQYRDNQAMLTLDSLVSTPKEILATEHRLNLPQPPPCVGIPSKGNLNRQKGKNGPKRNGPQKGKVINMVNCVAKDRKTKSIMIDEDWMNVPIVFPPKRARDLSKEGIMVEAEVEGRVEKKQTVEPSGEKVKPQEDIGLMEAVLVNPAHPDQLVTIGKNLSIEGATQLKNLLKNNKYIFAWEPSDMTRVPKRIIKHTLNANPSTTPVSQKRRVFSVKKIQVVTQEVAECLKAEIVKPVKYPTWISNLVLVKKSLSGKLDTLNRFLSQSTEKSLLFFKTLKDITMENKDDYRWTGDAENAFQDLKKMILNLLLLRTPQPKEVLYVYLATSKEAISAVLVAERKGRQCPAHYVSRIVTHGIDGKRTWGGQGIIWKGSGGLQVYGSSCGRRVNNTRLLAGNLVGVLFRVTTGQLCIETLWRKSVGPLPEDPGKVKFVIVVVHCFPKWIKAKPLAKITAKEVKKFVWDNIVCRFGLPRIIVKDNDTNFVNYPFKSWCKQLNIQQINIDVAHPQANGLVERENRSLMEGIKTKLGRERKGWVDELPNVLCAFQTSLKISNGETPYSLMFGSEAIIMAEIGMPTHRTMTIKECTLNEEEIRLNPDLKLGPKIGRPILGDGSISEWLLQDGTMAGREVKDNKEKDKIRAKPDKIKSKRKAWKSPKSILTKSKPNQNQESIKFSTHDDEDKEEKSFDPIVQAPSHDEKTDDEDNDKDSHGMNVEGDEMDDEGANEEDDANELYRDVNINF</sequence>
<dbReference type="GO" id="GO:0003676">
    <property type="term" value="F:nucleic acid binding"/>
    <property type="evidence" value="ECO:0007669"/>
    <property type="project" value="InterPro"/>
</dbReference>
<evidence type="ECO:0000256" key="1">
    <source>
        <dbReference type="ARBA" id="ARBA00023268"/>
    </source>
</evidence>
<evidence type="ECO:0000259" key="3">
    <source>
        <dbReference type="PROSITE" id="PS50994"/>
    </source>
</evidence>